<proteinExistence type="inferred from homology"/>
<dbReference type="EMBL" id="JAULBC010000001">
    <property type="protein sequence ID" value="MEX6686904.1"/>
    <property type="molecule type" value="Genomic_DNA"/>
</dbReference>
<comment type="similarity">
    <text evidence="2">Belongs to the ACC deaminase/D-cysteine desulfhydrase family.</text>
</comment>
<feature type="domain" description="Tryptophan synthase beta chain-like PALP" evidence="4">
    <location>
        <begin position="36"/>
        <end position="283"/>
    </location>
</feature>
<evidence type="ECO:0000259" key="4">
    <source>
        <dbReference type="Pfam" id="PF00291"/>
    </source>
</evidence>
<keyword evidence="3" id="KW-0663">Pyridoxal phosphate</keyword>
<protein>
    <submittedName>
        <fullName evidence="5">Pyridoxal-phosphate dependent enzyme</fullName>
    </submittedName>
</protein>
<comment type="cofactor">
    <cofactor evidence="1">
        <name>pyridoxal 5'-phosphate</name>
        <dbReference type="ChEBI" id="CHEBI:597326"/>
    </cofactor>
</comment>
<dbReference type="Pfam" id="PF00291">
    <property type="entry name" value="PALP"/>
    <property type="match status" value="1"/>
</dbReference>
<dbReference type="RefSeq" id="WP_369328300.1">
    <property type="nucleotide sequence ID" value="NZ_JAULBC010000001.1"/>
</dbReference>
<dbReference type="SUPFAM" id="SSF53686">
    <property type="entry name" value="Tryptophan synthase beta subunit-like PLP-dependent enzymes"/>
    <property type="match status" value="1"/>
</dbReference>
<accession>A0ABV3ZAL3</accession>
<dbReference type="Proteomes" id="UP001560573">
    <property type="component" value="Unassembled WGS sequence"/>
</dbReference>
<dbReference type="PANTHER" id="PTHR43780">
    <property type="entry name" value="1-AMINOCYCLOPROPANE-1-CARBOXYLATE DEAMINASE-RELATED"/>
    <property type="match status" value="1"/>
</dbReference>
<dbReference type="InterPro" id="IPR001926">
    <property type="entry name" value="TrpB-like_PALP"/>
</dbReference>
<reference evidence="5 6" key="1">
    <citation type="submission" date="2023-07" db="EMBL/GenBank/DDBJ databases">
        <authorList>
            <person name="Lian W.-H."/>
        </authorList>
    </citation>
    <scope>NUCLEOTIDE SEQUENCE [LARGE SCALE GENOMIC DNA]</scope>
    <source>
        <strain evidence="5 6">SYSU DXS3180</strain>
    </source>
</reference>
<dbReference type="PIRSF" id="PIRSF006278">
    <property type="entry name" value="ACCD_DCysDesulf"/>
    <property type="match status" value="1"/>
</dbReference>
<dbReference type="InterPro" id="IPR027278">
    <property type="entry name" value="ACCD_DCysDesulf"/>
</dbReference>
<organism evidence="5 6">
    <name type="scientific">Danxiaibacter flavus</name>
    <dbReference type="NCBI Taxonomy" id="3049108"/>
    <lineage>
        <taxon>Bacteria</taxon>
        <taxon>Pseudomonadati</taxon>
        <taxon>Bacteroidota</taxon>
        <taxon>Chitinophagia</taxon>
        <taxon>Chitinophagales</taxon>
        <taxon>Chitinophagaceae</taxon>
        <taxon>Danxiaibacter</taxon>
    </lineage>
</organism>
<evidence type="ECO:0000313" key="6">
    <source>
        <dbReference type="Proteomes" id="UP001560573"/>
    </source>
</evidence>
<sequence>MLKDILHFSSINTQTFDADWLKANNTRLDILRIDKIHPVVSGNKWFKLKYYLEEAVSQNAQTIGTFGGAYSNHIIATAYAAQAIGLRCIGVIRGERPKQLSHTLRDAEELGMHLHFVSREEYNNAEKIKPDFPGVYWISEGGYGPVGVKGAAEILSFANDLASYTHIVCAVGTGTMLAGLITASFPHQQVIGVSVLKNNFSIEDEVRAILPDKHHPFKIVYDYHFGGYAKHPEELLNFMRDIWTEHRFPTDIVYTSKALYAIKDMITKHIIPQGSKVLTVHCGGLQGNLSLRPGVLPFL</sequence>
<dbReference type="InterPro" id="IPR036052">
    <property type="entry name" value="TrpB-like_PALP_sf"/>
</dbReference>
<comment type="caution">
    <text evidence="5">The sequence shown here is derived from an EMBL/GenBank/DDBJ whole genome shotgun (WGS) entry which is preliminary data.</text>
</comment>
<evidence type="ECO:0000256" key="3">
    <source>
        <dbReference type="ARBA" id="ARBA00022898"/>
    </source>
</evidence>
<dbReference type="Gene3D" id="3.40.50.1100">
    <property type="match status" value="2"/>
</dbReference>
<evidence type="ECO:0000256" key="2">
    <source>
        <dbReference type="ARBA" id="ARBA00008639"/>
    </source>
</evidence>
<evidence type="ECO:0000256" key="1">
    <source>
        <dbReference type="ARBA" id="ARBA00001933"/>
    </source>
</evidence>
<gene>
    <name evidence="5" type="ORF">QTN47_05330</name>
</gene>
<name>A0ABV3ZAL3_9BACT</name>
<keyword evidence="6" id="KW-1185">Reference proteome</keyword>
<evidence type="ECO:0000313" key="5">
    <source>
        <dbReference type="EMBL" id="MEX6686904.1"/>
    </source>
</evidence>
<dbReference type="PANTHER" id="PTHR43780:SF2">
    <property type="entry name" value="1-AMINOCYCLOPROPANE-1-CARBOXYLATE DEAMINASE-RELATED"/>
    <property type="match status" value="1"/>
</dbReference>